<dbReference type="Pfam" id="PF00640">
    <property type="entry name" value="PID"/>
    <property type="match status" value="1"/>
</dbReference>
<evidence type="ECO:0000259" key="2">
    <source>
        <dbReference type="PROSITE" id="PS01179"/>
    </source>
</evidence>
<proteinExistence type="predicted"/>
<dbReference type="PANTHER" id="PTHR11232:SF45">
    <property type="entry name" value="GENE 7694-RELATED"/>
    <property type="match status" value="1"/>
</dbReference>
<name>F2UTP1_SALR5</name>
<feature type="compositionally biased region" description="Low complexity" evidence="1">
    <location>
        <begin position="149"/>
        <end position="173"/>
    </location>
</feature>
<dbReference type="STRING" id="946362.F2UTP1"/>
<accession>F2UTP1</accession>
<dbReference type="OrthoDB" id="10057585at2759"/>
<dbReference type="InterPro" id="IPR011993">
    <property type="entry name" value="PH-like_dom_sf"/>
</dbReference>
<reference evidence="3" key="1">
    <citation type="submission" date="2009-08" db="EMBL/GenBank/DDBJ databases">
        <title>Annotation of Salpingoeca rosetta.</title>
        <authorList>
            <consortium name="The Broad Institute Genome Sequencing Platform"/>
            <person name="Russ C."/>
            <person name="Cuomo C."/>
            <person name="Burger G."/>
            <person name="Gray M.W."/>
            <person name="Holland P.W.H."/>
            <person name="King N."/>
            <person name="Lang F.B.F."/>
            <person name="Roger A.J."/>
            <person name="Ruiz-Trillo I."/>
            <person name="Young S.K."/>
            <person name="Zeng Q."/>
            <person name="Gargeya S."/>
            <person name="Alvarado L."/>
            <person name="Berlin A."/>
            <person name="Chapman S.B."/>
            <person name="Chen Z."/>
            <person name="Freedman E."/>
            <person name="Gellesch M."/>
            <person name="Goldberg J."/>
            <person name="Griggs A."/>
            <person name="Gujja S."/>
            <person name="Heilman E."/>
            <person name="Heiman D."/>
            <person name="Howarth C."/>
            <person name="Mehta T."/>
            <person name="Neiman D."/>
            <person name="Pearson M."/>
            <person name="Roberts A."/>
            <person name="Saif S."/>
            <person name="Shea T."/>
            <person name="Shenoy N."/>
            <person name="Sisk P."/>
            <person name="Stolte C."/>
            <person name="Sykes S."/>
            <person name="White J."/>
            <person name="Yandava C."/>
            <person name="Haas B."/>
            <person name="Nusbaum C."/>
            <person name="Birren B."/>
        </authorList>
    </citation>
    <scope>NUCLEOTIDE SEQUENCE [LARGE SCALE GENOMIC DNA]</scope>
    <source>
        <strain evidence="3">ATCC 50818</strain>
    </source>
</reference>
<dbReference type="GeneID" id="16067982"/>
<dbReference type="eggNOG" id="KOG3536">
    <property type="taxonomic scope" value="Eukaryota"/>
</dbReference>
<dbReference type="Proteomes" id="UP000007799">
    <property type="component" value="Unassembled WGS sequence"/>
</dbReference>
<evidence type="ECO:0000313" key="3">
    <source>
        <dbReference type="EMBL" id="EGD73749.1"/>
    </source>
</evidence>
<dbReference type="RefSeq" id="XP_004987463.1">
    <property type="nucleotide sequence ID" value="XM_004987406.1"/>
</dbReference>
<sequence length="294" mass="31919">MAGRLFKKADRPSVAIQRAALMQGMHLYYVKYYGKEEVPEAKGEKVVDYALHRILSDRRERKREGIKSARVELSVSLTGIKVTDRSTGHIFLDIPLQNVSYCQDDRRGNNNIFCFIAKEHAKAPKCCYAFKSAGQAGEIMNTIGHCFSQARQQSPMSPSSSSSSPARQASVSRGPTAARPANTAQSTKVTRLRAQPAPSFRNPPPAAATMSASSSSSSAATSGTATRELEREMRDMEKTFEDDFKFAMARASVRTKPADTKAFGAQSPSPSAQLPAVHAGAFHEQTKIKPSASG</sequence>
<feature type="compositionally biased region" description="Low complexity" evidence="1">
    <location>
        <begin position="207"/>
        <end position="226"/>
    </location>
</feature>
<dbReference type="InterPro" id="IPR006020">
    <property type="entry name" value="PTB/PI_dom"/>
</dbReference>
<dbReference type="AlphaFoldDB" id="F2UTP1"/>
<dbReference type="EMBL" id="GL833081">
    <property type="protein sequence ID" value="EGD73749.1"/>
    <property type="molecule type" value="Genomic_DNA"/>
</dbReference>
<dbReference type="PANTHER" id="PTHR11232">
    <property type="entry name" value="PHOSPHOTYROSINE INTERACTION DOMAIN-CONTAINING FAMILY MEMBER"/>
    <property type="match status" value="1"/>
</dbReference>
<keyword evidence="4" id="KW-1185">Reference proteome</keyword>
<dbReference type="InParanoid" id="F2UTP1"/>
<feature type="domain" description="PID" evidence="2">
    <location>
        <begin position="28"/>
        <end position="153"/>
    </location>
</feature>
<feature type="region of interest" description="Disordered" evidence="1">
    <location>
        <begin position="258"/>
        <end position="294"/>
    </location>
</feature>
<protein>
    <recommendedName>
        <fullName evidence="2">PID domain-containing protein</fullName>
    </recommendedName>
</protein>
<dbReference type="SMART" id="SM00462">
    <property type="entry name" value="PTB"/>
    <property type="match status" value="1"/>
</dbReference>
<feature type="region of interest" description="Disordered" evidence="1">
    <location>
        <begin position="149"/>
        <end position="228"/>
    </location>
</feature>
<dbReference type="PROSITE" id="PS01179">
    <property type="entry name" value="PID"/>
    <property type="match status" value="1"/>
</dbReference>
<gene>
    <name evidence="3" type="ORF">PTSG_11505</name>
</gene>
<dbReference type="Gene3D" id="2.30.29.30">
    <property type="entry name" value="Pleckstrin-homology domain (PH domain)/Phosphotyrosine-binding domain (PTB)"/>
    <property type="match status" value="1"/>
</dbReference>
<dbReference type="InterPro" id="IPR051133">
    <property type="entry name" value="Adapter_Engulfment-Domain"/>
</dbReference>
<dbReference type="CDD" id="cd00934">
    <property type="entry name" value="PTB"/>
    <property type="match status" value="1"/>
</dbReference>
<evidence type="ECO:0000313" key="4">
    <source>
        <dbReference type="Proteomes" id="UP000007799"/>
    </source>
</evidence>
<evidence type="ECO:0000256" key="1">
    <source>
        <dbReference type="SAM" id="MobiDB-lite"/>
    </source>
</evidence>
<feature type="non-terminal residue" evidence="3">
    <location>
        <position position="294"/>
    </location>
</feature>
<dbReference type="SUPFAM" id="SSF50729">
    <property type="entry name" value="PH domain-like"/>
    <property type="match status" value="1"/>
</dbReference>
<organism evidence="4">
    <name type="scientific">Salpingoeca rosetta (strain ATCC 50818 / BSB-021)</name>
    <dbReference type="NCBI Taxonomy" id="946362"/>
    <lineage>
        <taxon>Eukaryota</taxon>
        <taxon>Choanoflagellata</taxon>
        <taxon>Craspedida</taxon>
        <taxon>Salpingoecidae</taxon>
        <taxon>Salpingoeca</taxon>
    </lineage>
</organism>
<dbReference type="KEGG" id="sre:PTSG_11505"/>